<name>A0A6B0T5P2_9EURY</name>
<proteinExistence type="predicted"/>
<dbReference type="OrthoDB" id="197586at2157"/>
<keyword evidence="3" id="KW-1185">Reference proteome</keyword>
<organism evidence="2 3">
    <name type="scientific">Halovenus carboxidivorans</name>
    <dbReference type="NCBI Taxonomy" id="2692199"/>
    <lineage>
        <taxon>Archaea</taxon>
        <taxon>Methanobacteriati</taxon>
        <taxon>Methanobacteriota</taxon>
        <taxon>Stenosarchaea group</taxon>
        <taxon>Halobacteria</taxon>
        <taxon>Halobacteriales</taxon>
        <taxon>Haloarculaceae</taxon>
        <taxon>Halovenus</taxon>
    </lineage>
</organism>
<comment type="caution">
    <text evidence="2">The sequence shown here is derived from an EMBL/GenBank/DDBJ whole genome shotgun (WGS) entry which is preliminary data.</text>
</comment>
<dbReference type="RefSeq" id="WP_159763628.1">
    <property type="nucleotide sequence ID" value="NZ_WUUT01000002.1"/>
</dbReference>
<evidence type="ECO:0000256" key="1">
    <source>
        <dbReference type="SAM" id="Phobius"/>
    </source>
</evidence>
<keyword evidence="1" id="KW-0812">Transmembrane</keyword>
<evidence type="ECO:0000313" key="3">
    <source>
        <dbReference type="Proteomes" id="UP000466535"/>
    </source>
</evidence>
<sequence>MTWDVINPGIWVIFGVIGLPVYTLFLGWFLGKPREYSTTVLGLSVFASLVLSLWGGLYVVTMLIRFFFFTG</sequence>
<feature type="transmembrane region" description="Helical" evidence="1">
    <location>
        <begin position="12"/>
        <end position="31"/>
    </location>
</feature>
<keyword evidence="1" id="KW-1133">Transmembrane helix</keyword>
<accession>A0A6B0T5P2</accession>
<dbReference type="Proteomes" id="UP000466535">
    <property type="component" value="Unassembled WGS sequence"/>
</dbReference>
<keyword evidence="1" id="KW-0472">Membrane</keyword>
<evidence type="ECO:0000313" key="2">
    <source>
        <dbReference type="EMBL" id="MXR51506.1"/>
    </source>
</evidence>
<gene>
    <name evidence="2" type="ORF">GRX03_07800</name>
</gene>
<dbReference type="EMBL" id="WUUT01000002">
    <property type="protein sequence ID" value="MXR51506.1"/>
    <property type="molecule type" value="Genomic_DNA"/>
</dbReference>
<dbReference type="AlphaFoldDB" id="A0A6B0T5P2"/>
<feature type="transmembrane region" description="Helical" evidence="1">
    <location>
        <begin position="43"/>
        <end position="68"/>
    </location>
</feature>
<protein>
    <submittedName>
        <fullName evidence="2">Uncharacterized protein</fullName>
    </submittedName>
</protein>
<reference evidence="2 3" key="1">
    <citation type="submission" date="2019-12" db="EMBL/GenBank/DDBJ databases">
        <title>Isolation and characterization of three novel carbon monoxide-oxidizing members of Halobacteria from salione crusts and soils.</title>
        <authorList>
            <person name="Myers M.R."/>
            <person name="King G.M."/>
        </authorList>
    </citation>
    <scope>NUCLEOTIDE SEQUENCE [LARGE SCALE GENOMIC DNA]</scope>
    <source>
        <strain evidence="2 3">WSH3</strain>
    </source>
</reference>